<comment type="caution">
    <text evidence="1">The sequence shown here is derived from an EMBL/GenBank/DDBJ whole genome shotgun (WGS) entry which is preliminary data.</text>
</comment>
<proteinExistence type="predicted"/>
<dbReference type="EMBL" id="LWCA01001027">
    <property type="protein sequence ID" value="OAF66129.1"/>
    <property type="molecule type" value="Genomic_DNA"/>
</dbReference>
<feature type="non-terminal residue" evidence="1">
    <location>
        <position position="97"/>
    </location>
</feature>
<accession>A0A177AVX1</accession>
<gene>
    <name evidence="1" type="ORF">A3Q56_06142</name>
</gene>
<evidence type="ECO:0000313" key="1">
    <source>
        <dbReference type="EMBL" id="OAF66129.1"/>
    </source>
</evidence>
<name>A0A177AVX1_9BILA</name>
<reference evidence="1 2" key="1">
    <citation type="submission" date="2016-04" db="EMBL/GenBank/DDBJ databases">
        <title>The genome of Intoshia linei affirms orthonectids as highly simplified spiralians.</title>
        <authorList>
            <person name="Mikhailov K.V."/>
            <person name="Slusarev G.S."/>
            <person name="Nikitin M.A."/>
            <person name="Logacheva M.D."/>
            <person name="Penin A."/>
            <person name="Aleoshin V."/>
            <person name="Panchin Y.V."/>
        </authorList>
    </citation>
    <scope>NUCLEOTIDE SEQUENCE [LARGE SCALE GENOMIC DNA]</scope>
    <source>
        <strain evidence="1">Intl2013</strain>
        <tissue evidence="1">Whole animal</tissue>
    </source>
</reference>
<protein>
    <submittedName>
        <fullName evidence="1">Uncharacterized protein</fullName>
    </submittedName>
</protein>
<evidence type="ECO:0000313" key="2">
    <source>
        <dbReference type="Proteomes" id="UP000078046"/>
    </source>
</evidence>
<dbReference type="OrthoDB" id="1654884at2759"/>
<dbReference type="AlphaFoldDB" id="A0A177AVX1"/>
<organism evidence="1 2">
    <name type="scientific">Intoshia linei</name>
    <dbReference type="NCBI Taxonomy" id="1819745"/>
    <lineage>
        <taxon>Eukaryota</taxon>
        <taxon>Metazoa</taxon>
        <taxon>Spiralia</taxon>
        <taxon>Lophotrochozoa</taxon>
        <taxon>Mesozoa</taxon>
        <taxon>Orthonectida</taxon>
        <taxon>Rhopaluridae</taxon>
        <taxon>Intoshia</taxon>
    </lineage>
</organism>
<dbReference type="Proteomes" id="UP000078046">
    <property type="component" value="Unassembled WGS sequence"/>
</dbReference>
<keyword evidence="2" id="KW-1185">Reference proteome</keyword>
<sequence>MNTFKLFTSRLTLLNFENVAIRRMSRVSYADKKGNVEKDRFEDLDKYDLPKIEKHNLKIPDKTTNNTLYDGVPFDKLAIVNIKATPNNTLLSLTTYD</sequence>